<evidence type="ECO:0000256" key="2">
    <source>
        <dbReference type="ARBA" id="ARBA00022857"/>
    </source>
</evidence>
<reference evidence="4 5" key="1">
    <citation type="journal article" date="2018" name="Biotechnol. Adv.">
        <title>Improved genomic resources and new bioinformatic workflow for the carcinogenic parasite Clonorchis sinensis: Biotechnological implications.</title>
        <authorList>
            <person name="Wang D."/>
            <person name="Korhonen P.K."/>
            <person name="Gasser R.B."/>
            <person name="Young N.D."/>
        </authorList>
    </citation>
    <scope>NUCLEOTIDE SEQUENCE [LARGE SCALE GENOMIC DNA]</scope>
    <source>
        <strain evidence="4">Cs-k2</strain>
    </source>
</reference>
<dbReference type="InParanoid" id="A0A419QI32"/>
<proteinExistence type="inferred from homology"/>
<keyword evidence="5" id="KW-1185">Reference proteome</keyword>
<name>A0A419QI32_CLOSI</name>
<dbReference type="Gene3D" id="3.40.50.720">
    <property type="entry name" value="NAD(P)-binding Rossmann-like Domain"/>
    <property type="match status" value="1"/>
</dbReference>
<dbReference type="PRINTS" id="PR00081">
    <property type="entry name" value="GDHRDH"/>
</dbReference>
<dbReference type="FunCoup" id="A0A419QI32">
    <property type="interactions" value="843"/>
</dbReference>
<protein>
    <submittedName>
        <fullName evidence="4">Very-long-chain 3-oxoacyl-CoA reductase</fullName>
    </submittedName>
</protein>
<dbReference type="AlphaFoldDB" id="A0A419QI32"/>
<keyword evidence="3" id="KW-0560">Oxidoreductase</keyword>
<dbReference type="Proteomes" id="UP000286415">
    <property type="component" value="Unassembled WGS sequence"/>
</dbReference>
<gene>
    <name evidence="4" type="ORF">CSKR_101051</name>
</gene>
<dbReference type="InterPro" id="IPR036291">
    <property type="entry name" value="NAD(P)-bd_dom_sf"/>
</dbReference>
<dbReference type="OrthoDB" id="5545019at2759"/>
<accession>A0A419QI32</accession>
<dbReference type="EMBL" id="NIRI02000056">
    <property type="protein sequence ID" value="KAG5443493.1"/>
    <property type="molecule type" value="Genomic_DNA"/>
</dbReference>
<dbReference type="InterPro" id="IPR051019">
    <property type="entry name" value="VLCFA-Steroid_DH"/>
</dbReference>
<dbReference type="GO" id="GO:0016491">
    <property type="term" value="F:oxidoreductase activity"/>
    <property type="evidence" value="ECO:0007669"/>
    <property type="project" value="UniProtKB-KW"/>
</dbReference>
<dbReference type="PANTHER" id="PTHR43899:SF13">
    <property type="entry name" value="RH59310P"/>
    <property type="match status" value="1"/>
</dbReference>
<sequence>MPVQRIRVPLEEETVQTTGRHVNSPSVNNNREFDRVEAASTSSSRSIRWRVVSCPEAPLQKVVPDKNVHSSFLFIVIEILKRTSMVFKTAVFTSLLVRILSIWSAQTTSPLSSKTQSLGILFAIQGKSLGFIENFRYLSCVGSNEIASDEGGILRSLQGRVHQATVRAVLYGRETWPLQTDDVRRLRILITNASEALLVLDGVNELLTSRIRRKSMTMSVQCALFSFMALLFFWKIIFPILRIIFLYTVGKRIYSRRNQLKKAGEWAIVTGATDGIGKAYARELAKDGLNIMLISRNQEKLDKISEEIKDQFHVDTKTVACDFTQTDIYEALEQEINTLPSIACLVNNVGLSYPHFARFSDASFINIEFIRNMINCNMTSVASLTRIVLPRLLKQAGHGSAIINLSSFAGLVPFPYLSLYSASKTFIKHFVQSLIPEVGTSKVYIQAVCPVLVATTLSGVKRPRLFAPLPDTFAASALDMLGVEPVTSGYLPHALQAFVLSIHPKVAALAAQITFQKVSKRKRE</sequence>
<dbReference type="GO" id="GO:0005783">
    <property type="term" value="C:endoplasmic reticulum"/>
    <property type="evidence" value="ECO:0007669"/>
    <property type="project" value="TreeGrafter"/>
</dbReference>
<evidence type="ECO:0000256" key="1">
    <source>
        <dbReference type="ARBA" id="ARBA00006484"/>
    </source>
</evidence>
<keyword evidence="2" id="KW-0521">NADP</keyword>
<reference evidence="4 5" key="2">
    <citation type="journal article" date="2021" name="Genomics">
        <title>High-quality reference genome for Clonorchis sinensis.</title>
        <authorList>
            <person name="Young N.D."/>
            <person name="Stroehlein A.J."/>
            <person name="Kinkar L."/>
            <person name="Wang T."/>
            <person name="Sohn W.M."/>
            <person name="Chang B.C.H."/>
            <person name="Kaur P."/>
            <person name="Weisz D."/>
            <person name="Dudchenko O."/>
            <person name="Aiden E.L."/>
            <person name="Korhonen P.K."/>
            <person name="Gasser R.B."/>
        </authorList>
    </citation>
    <scope>NUCLEOTIDE SEQUENCE [LARGE SCALE GENOMIC DNA]</scope>
    <source>
        <strain evidence="4">Cs-k2</strain>
    </source>
</reference>
<dbReference type="STRING" id="79923.A0A419QI32"/>
<dbReference type="PANTHER" id="PTHR43899">
    <property type="entry name" value="RH59310P"/>
    <property type="match status" value="1"/>
</dbReference>
<dbReference type="CDD" id="cd05356">
    <property type="entry name" value="17beta-HSD1_like_SDR_c"/>
    <property type="match status" value="1"/>
</dbReference>
<dbReference type="FunFam" id="3.40.50.720:FF:000137">
    <property type="entry name" value="Hydroxysteroid (17-beta) dehydrogenase 3"/>
    <property type="match status" value="1"/>
</dbReference>
<evidence type="ECO:0000313" key="5">
    <source>
        <dbReference type="Proteomes" id="UP000286415"/>
    </source>
</evidence>
<evidence type="ECO:0000256" key="3">
    <source>
        <dbReference type="ARBA" id="ARBA00023002"/>
    </source>
</evidence>
<dbReference type="Pfam" id="PF00106">
    <property type="entry name" value="adh_short"/>
    <property type="match status" value="1"/>
</dbReference>
<comment type="similarity">
    <text evidence="1">Belongs to the short-chain dehydrogenases/reductases (SDR) family.</text>
</comment>
<dbReference type="InterPro" id="IPR002347">
    <property type="entry name" value="SDR_fam"/>
</dbReference>
<comment type="caution">
    <text evidence="4">The sequence shown here is derived from an EMBL/GenBank/DDBJ whole genome shotgun (WGS) entry which is preliminary data.</text>
</comment>
<dbReference type="SUPFAM" id="SSF51735">
    <property type="entry name" value="NAD(P)-binding Rossmann-fold domains"/>
    <property type="match status" value="1"/>
</dbReference>
<evidence type="ECO:0000313" key="4">
    <source>
        <dbReference type="EMBL" id="KAG5443493.1"/>
    </source>
</evidence>
<organism evidence="4 5">
    <name type="scientific">Clonorchis sinensis</name>
    <name type="common">Chinese liver fluke</name>
    <dbReference type="NCBI Taxonomy" id="79923"/>
    <lineage>
        <taxon>Eukaryota</taxon>
        <taxon>Metazoa</taxon>
        <taxon>Spiralia</taxon>
        <taxon>Lophotrochozoa</taxon>
        <taxon>Platyhelminthes</taxon>
        <taxon>Trematoda</taxon>
        <taxon>Digenea</taxon>
        <taxon>Opisthorchiida</taxon>
        <taxon>Opisthorchiata</taxon>
        <taxon>Opisthorchiidae</taxon>
        <taxon>Clonorchis</taxon>
    </lineage>
</organism>